<feature type="domain" description="N-acetyltransferase" evidence="3">
    <location>
        <begin position="193"/>
        <end position="279"/>
    </location>
</feature>
<gene>
    <name evidence="4" type="ORF">NKR23_g4562</name>
</gene>
<dbReference type="InterPro" id="IPR016181">
    <property type="entry name" value="Acyl_CoA_acyltransferase"/>
</dbReference>
<evidence type="ECO:0000313" key="5">
    <source>
        <dbReference type="Proteomes" id="UP001174694"/>
    </source>
</evidence>
<keyword evidence="5" id="KW-1185">Reference proteome</keyword>
<reference evidence="4" key="1">
    <citation type="submission" date="2022-07" db="EMBL/GenBank/DDBJ databases">
        <title>Fungi with potential for degradation of polypropylene.</title>
        <authorList>
            <person name="Gostincar C."/>
        </authorList>
    </citation>
    <scope>NUCLEOTIDE SEQUENCE</scope>
    <source>
        <strain evidence="4">EXF-13308</strain>
    </source>
</reference>
<keyword evidence="2" id="KW-0812">Transmembrane</keyword>
<dbReference type="GO" id="GO:0016747">
    <property type="term" value="F:acyltransferase activity, transferring groups other than amino-acyl groups"/>
    <property type="evidence" value="ECO:0007669"/>
    <property type="project" value="InterPro"/>
</dbReference>
<name>A0AA38S1I4_9PEZI</name>
<dbReference type="Gene3D" id="3.40.630.30">
    <property type="match status" value="1"/>
</dbReference>
<accession>A0AA38S1I4</accession>
<keyword evidence="2" id="KW-1133">Transmembrane helix</keyword>
<dbReference type="InterPro" id="IPR000182">
    <property type="entry name" value="GNAT_dom"/>
</dbReference>
<evidence type="ECO:0000313" key="4">
    <source>
        <dbReference type="EMBL" id="KAJ9148914.1"/>
    </source>
</evidence>
<feature type="transmembrane region" description="Helical" evidence="2">
    <location>
        <begin position="159"/>
        <end position="177"/>
    </location>
</feature>
<evidence type="ECO:0000256" key="1">
    <source>
        <dbReference type="SAM" id="MobiDB-lite"/>
    </source>
</evidence>
<organism evidence="4 5">
    <name type="scientific">Pleurostoma richardsiae</name>
    <dbReference type="NCBI Taxonomy" id="41990"/>
    <lineage>
        <taxon>Eukaryota</taxon>
        <taxon>Fungi</taxon>
        <taxon>Dikarya</taxon>
        <taxon>Ascomycota</taxon>
        <taxon>Pezizomycotina</taxon>
        <taxon>Sordariomycetes</taxon>
        <taxon>Sordariomycetidae</taxon>
        <taxon>Calosphaeriales</taxon>
        <taxon>Pleurostomataceae</taxon>
        <taxon>Pleurostoma</taxon>
    </lineage>
</organism>
<dbReference type="Pfam" id="PF00583">
    <property type="entry name" value="Acetyltransf_1"/>
    <property type="match status" value="1"/>
</dbReference>
<evidence type="ECO:0000259" key="3">
    <source>
        <dbReference type="Pfam" id="PF00583"/>
    </source>
</evidence>
<feature type="region of interest" description="Disordered" evidence="1">
    <location>
        <begin position="52"/>
        <end position="87"/>
    </location>
</feature>
<dbReference type="Proteomes" id="UP001174694">
    <property type="component" value="Unassembled WGS sequence"/>
</dbReference>
<sequence length="329" mass="35199">MDGSHHMAAIRELDLSACHPNSIADRINAVPGLKTSAAFFTFLRANLALPSSPMSSNVSTPLLEPSAAPATLPPPSPSPLANSHTPAAPNLDDIPPLSLDVLTAREDKVAALRLVADSVAQQRQRASLALVFHPLCLAALATGLALAYQFAWVRRGGDLGLALVVGSGVVMSYLTAVRYATSGYLRAAEAIGWPWLTSDDGEEDTVVGTRFGGELVGALVLRLEPNPALAGKRKSRALGLRGGRGVIRAWTTKLRYRGRGVGTDMLHEAVRVTRERCGRDAEVGFAKEHANSAAVLPEFFNGVFRRGEMQAARALERVLAEWEGSRRKR</sequence>
<evidence type="ECO:0000256" key="2">
    <source>
        <dbReference type="SAM" id="Phobius"/>
    </source>
</evidence>
<feature type="transmembrane region" description="Helical" evidence="2">
    <location>
        <begin position="128"/>
        <end position="153"/>
    </location>
</feature>
<feature type="compositionally biased region" description="Low complexity" evidence="1">
    <location>
        <begin position="59"/>
        <end position="70"/>
    </location>
</feature>
<proteinExistence type="predicted"/>
<dbReference type="AlphaFoldDB" id="A0AA38S1I4"/>
<comment type="caution">
    <text evidence="4">The sequence shown here is derived from an EMBL/GenBank/DDBJ whole genome shotgun (WGS) entry which is preliminary data.</text>
</comment>
<dbReference type="SUPFAM" id="SSF55729">
    <property type="entry name" value="Acyl-CoA N-acyltransferases (Nat)"/>
    <property type="match status" value="1"/>
</dbReference>
<dbReference type="EMBL" id="JANBVO010000011">
    <property type="protein sequence ID" value="KAJ9148914.1"/>
    <property type="molecule type" value="Genomic_DNA"/>
</dbReference>
<protein>
    <submittedName>
        <fullName evidence="4">Acetyltransferase</fullName>
    </submittedName>
</protein>
<keyword evidence="2" id="KW-0472">Membrane</keyword>